<feature type="region of interest" description="Disordered" evidence="8">
    <location>
        <begin position="1"/>
        <end position="137"/>
    </location>
</feature>
<dbReference type="EMBL" id="FTNT01000003">
    <property type="protein sequence ID" value="SIR87517.1"/>
    <property type="molecule type" value="Genomic_DNA"/>
</dbReference>
<feature type="compositionally biased region" description="Basic and acidic residues" evidence="8">
    <location>
        <begin position="13"/>
        <end position="23"/>
    </location>
</feature>
<dbReference type="PANTHER" id="PTHR30518">
    <property type="entry name" value="ENDOLYTIC MUREIN TRANSGLYCOSYLASE"/>
    <property type="match status" value="1"/>
</dbReference>
<accession>A0A1N7EHG4</accession>
<dbReference type="HAMAP" id="MF_02065">
    <property type="entry name" value="MltG"/>
    <property type="match status" value="1"/>
</dbReference>
<comment type="subcellular location">
    <subcellularLocation>
        <location evidence="7">Cell membrane</location>
        <topology evidence="7">Single-pass membrane protein</topology>
    </subcellularLocation>
</comment>
<feature type="site" description="Important for catalytic activity" evidence="7">
    <location>
        <position position="628"/>
    </location>
</feature>
<comment type="catalytic activity">
    <reaction evidence="7">
        <text>a peptidoglycan chain = a peptidoglycan chain with N-acetyl-1,6-anhydromuramyl-[peptide] at the reducing end + a peptidoglycan chain with N-acetylglucosamine at the non-reducing end.</text>
        <dbReference type="EC" id="4.2.2.29"/>
    </reaction>
</comment>
<dbReference type="AlphaFoldDB" id="A0A1N7EHG4"/>
<keyword evidence="5 7" id="KW-0456">Lyase</keyword>
<keyword evidence="10" id="KW-1185">Reference proteome</keyword>
<evidence type="ECO:0000313" key="10">
    <source>
        <dbReference type="Proteomes" id="UP000186218"/>
    </source>
</evidence>
<organism evidence="9 10">
    <name type="scientific">Williamsia sterculiae</name>
    <dbReference type="NCBI Taxonomy" id="1344003"/>
    <lineage>
        <taxon>Bacteria</taxon>
        <taxon>Bacillati</taxon>
        <taxon>Actinomycetota</taxon>
        <taxon>Actinomycetes</taxon>
        <taxon>Mycobacteriales</taxon>
        <taxon>Nocardiaceae</taxon>
        <taxon>Williamsia</taxon>
    </lineage>
</organism>
<evidence type="ECO:0000256" key="3">
    <source>
        <dbReference type="ARBA" id="ARBA00022989"/>
    </source>
</evidence>
<dbReference type="EC" id="4.2.2.29" evidence="7"/>
<evidence type="ECO:0000313" key="9">
    <source>
        <dbReference type="EMBL" id="SIR87517.1"/>
    </source>
</evidence>
<feature type="region of interest" description="Disordered" evidence="8">
    <location>
        <begin position="149"/>
        <end position="374"/>
    </location>
</feature>
<gene>
    <name evidence="7" type="primary">mltG</name>
    <name evidence="9" type="ORF">SAMN05445060_1318</name>
</gene>
<evidence type="ECO:0000256" key="6">
    <source>
        <dbReference type="ARBA" id="ARBA00023316"/>
    </source>
</evidence>
<dbReference type="RefSeq" id="WP_076477732.1">
    <property type="nucleotide sequence ID" value="NZ_FTNT01000003.1"/>
</dbReference>
<dbReference type="GO" id="GO:0071555">
    <property type="term" value="P:cell wall organization"/>
    <property type="evidence" value="ECO:0007669"/>
    <property type="project" value="UniProtKB-KW"/>
</dbReference>
<dbReference type="InterPro" id="IPR003770">
    <property type="entry name" value="MLTG-like"/>
</dbReference>
<dbReference type="GO" id="GO:0008932">
    <property type="term" value="F:lytic endotransglycosylase activity"/>
    <property type="evidence" value="ECO:0007669"/>
    <property type="project" value="UniProtKB-UniRule"/>
</dbReference>
<protein>
    <recommendedName>
        <fullName evidence="7">Endolytic murein transglycosylase</fullName>
        <ecNumber evidence="7">4.2.2.29</ecNumber>
    </recommendedName>
    <alternativeName>
        <fullName evidence="7">Peptidoglycan lytic transglycosylase</fullName>
    </alternativeName>
    <alternativeName>
        <fullName evidence="7">Peptidoglycan polymerization terminase</fullName>
    </alternativeName>
</protein>
<feature type="compositionally biased region" description="Acidic residues" evidence="8">
    <location>
        <begin position="158"/>
        <end position="168"/>
    </location>
</feature>
<evidence type="ECO:0000256" key="7">
    <source>
        <dbReference type="HAMAP-Rule" id="MF_02065"/>
    </source>
</evidence>
<feature type="compositionally biased region" description="Basic and acidic residues" evidence="8">
    <location>
        <begin position="114"/>
        <end position="133"/>
    </location>
</feature>
<comment type="function">
    <text evidence="7">Functions as a peptidoglycan terminase that cleaves nascent peptidoglycan strands endolytically to terminate their elongation.</text>
</comment>
<comment type="similarity">
    <text evidence="7">Belongs to the transglycosylase MltG family.</text>
</comment>
<proteinExistence type="inferred from homology"/>
<evidence type="ECO:0000256" key="8">
    <source>
        <dbReference type="SAM" id="MobiDB-lite"/>
    </source>
</evidence>
<evidence type="ECO:0000256" key="5">
    <source>
        <dbReference type="ARBA" id="ARBA00023239"/>
    </source>
</evidence>
<keyword evidence="1 7" id="KW-1003">Cell membrane</keyword>
<dbReference type="Pfam" id="PF02618">
    <property type="entry name" value="YceG"/>
    <property type="match status" value="1"/>
</dbReference>
<dbReference type="OrthoDB" id="9814591at2"/>
<feature type="compositionally biased region" description="Basic and acidic residues" evidence="8">
    <location>
        <begin position="185"/>
        <end position="200"/>
    </location>
</feature>
<feature type="transmembrane region" description="Helical" evidence="7">
    <location>
        <begin position="379"/>
        <end position="401"/>
    </location>
</feature>
<keyword evidence="2 7" id="KW-0812">Transmembrane</keyword>
<keyword evidence="6 7" id="KW-0961">Cell wall biogenesis/degradation</keyword>
<keyword evidence="4 7" id="KW-0472">Membrane</keyword>
<evidence type="ECO:0000256" key="1">
    <source>
        <dbReference type="ARBA" id="ARBA00022475"/>
    </source>
</evidence>
<keyword evidence="3 7" id="KW-1133">Transmembrane helix</keyword>
<evidence type="ECO:0000256" key="2">
    <source>
        <dbReference type="ARBA" id="ARBA00022692"/>
    </source>
</evidence>
<dbReference type="PANTHER" id="PTHR30518:SF2">
    <property type="entry name" value="ENDOLYTIC MUREIN TRANSGLYCOSYLASE"/>
    <property type="match status" value="1"/>
</dbReference>
<feature type="compositionally biased region" description="Low complexity" evidence="8">
    <location>
        <begin position="264"/>
        <end position="279"/>
    </location>
</feature>
<feature type="compositionally biased region" description="Basic and acidic residues" evidence="8">
    <location>
        <begin position="79"/>
        <end position="90"/>
    </location>
</feature>
<evidence type="ECO:0000256" key="4">
    <source>
        <dbReference type="ARBA" id="ARBA00023136"/>
    </source>
</evidence>
<sequence>MSEHPRGSHRRERRSDVDDERLRYFTQGTRAPGVGHRHRHGGSAPTSEWTGPAARYRGDPPPSDRSAPRESVRPQTPDPDLHDTDTRVQDADGPDTAATVSSNGHAPVADPQDDVTRPAIDERTQSEHDDAARVADAVRVADAGGVVVGADIVHGDPDESATEPDQDGEPFRDTGSDVNGASEQNTHEPETARSDGKDLPTRSSRPQSAPDDSRTSSGEGSDSDRRRTARLRPFRAGGEDLGSVRPDDAPPAVAEFDRADDAATESTTTDSTTTRRGAALRPVVEPDSDREPGSDDRPDVASGDRRDRVSVGDGRGGDHRPPRPSTARSGSYPAPTRDSASRPVEPVHDSRPVTDIPRRRPTDAGASRREQITRKRRRGAVLAVALVVMLAVVGGVAYLGLERTGFFVNDDDYSNTAGTSDVLVQIPADSTLTDFGRILQKDKVVGSVKAFTDAADGRGIEAGYYRLRTEIPAKTAVSMLGDSNNRVGRLSIPAGRQLDTKPNADGTNNPGLFALIADAMSYEINGDKHEVTIEQLAQAAATASPEELGVPDWATSKVRSLTGDHRRVEGLIAPVSWEAVDPDETPVQVLHTLISGSAEYFQQWGLDDNASGLSPYDTLTAASIVEKEASGTPEQVKAKVARVILNRLKDNQRLEMDSTANYTAAVQNIDVAGDAYSAPTQWNTYQRFGLPATPVGSVGQDSLTAAANPPQGNWLFFVTVDRTGKTLFADNYEDHKRNREQACRSGLLTVGCD</sequence>
<feature type="compositionally biased region" description="Basic and acidic residues" evidence="8">
    <location>
        <begin position="345"/>
        <end position="373"/>
    </location>
</feature>
<dbReference type="GO" id="GO:0005886">
    <property type="term" value="C:plasma membrane"/>
    <property type="evidence" value="ECO:0007669"/>
    <property type="project" value="UniProtKB-SubCell"/>
</dbReference>
<reference evidence="9 10" key="1">
    <citation type="submission" date="2017-01" db="EMBL/GenBank/DDBJ databases">
        <authorList>
            <person name="Mah S.A."/>
            <person name="Swanson W.J."/>
            <person name="Moy G.W."/>
            <person name="Vacquier V.D."/>
        </authorList>
    </citation>
    <scope>NUCLEOTIDE SEQUENCE [LARGE SCALE GENOMIC DNA]</scope>
    <source>
        <strain evidence="9 10">CPCC 203464</strain>
    </source>
</reference>
<dbReference type="STRING" id="1344003.SAMN05445060_1318"/>
<dbReference type="GO" id="GO:0009252">
    <property type="term" value="P:peptidoglycan biosynthetic process"/>
    <property type="evidence" value="ECO:0007669"/>
    <property type="project" value="UniProtKB-UniRule"/>
</dbReference>
<feature type="compositionally biased region" description="Basic and acidic residues" evidence="8">
    <location>
        <begin position="287"/>
        <end position="321"/>
    </location>
</feature>
<name>A0A1N7EHG4_9NOCA</name>
<dbReference type="Proteomes" id="UP000186218">
    <property type="component" value="Unassembled WGS sequence"/>
</dbReference>